<keyword evidence="11" id="KW-0862">Zinc</keyword>
<evidence type="ECO:0000256" key="13">
    <source>
        <dbReference type="ARBA" id="ARBA00023136"/>
    </source>
</evidence>
<dbReference type="AlphaFoldDB" id="A0AAD6LVE7"/>
<feature type="domain" description="Wall-associated receptor kinase galacturonan-binding" evidence="16">
    <location>
        <begin position="6"/>
        <end position="73"/>
    </location>
</feature>
<evidence type="ECO:0000256" key="9">
    <source>
        <dbReference type="ARBA" id="ARBA00022771"/>
    </source>
</evidence>
<evidence type="ECO:0000256" key="5">
    <source>
        <dbReference type="ARBA" id="ARBA00022679"/>
    </source>
</evidence>
<keyword evidence="8" id="KW-0732">Signal</keyword>
<comment type="similarity">
    <text evidence="14">Belongs to the RING-type zinc finger family. ATL subfamily.</text>
</comment>
<keyword evidence="18" id="KW-1185">Reference proteome</keyword>
<organism evidence="17 18">
    <name type="scientific">Populus alba x Populus x berolinensis</name>
    <dbReference type="NCBI Taxonomy" id="444605"/>
    <lineage>
        <taxon>Eukaryota</taxon>
        <taxon>Viridiplantae</taxon>
        <taxon>Streptophyta</taxon>
        <taxon>Embryophyta</taxon>
        <taxon>Tracheophyta</taxon>
        <taxon>Spermatophyta</taxon>
        <taxon>Magnoliopsida</taxon>
        <taxon>eudicotyledons</taxon>
        <taxon>Gunneridae</taxon>
        <taxon>Pentapetalae</taxon>
        <taxon>rosids</taxon>
        <taxon>fabids</taxon>
        <taxon>Malpighiales</taxon>
        <taxon>Salicaceae</taxon>
        <taxon>Saliceae</taxon>
        <taxon>Populus</taxon>
    </lineage>
</organism>
<evidence type="ECO:0000256" key="8">
    <source>
        <dbReference type="ARBA" id="ARBA00022729"/>
    </source>
</evidence>
<dbReference type="Pfam" id="PF13947">
    <property type="entry name" value="GUB_WAK_bind"/>
    <property type="match status" value="1"/>
</dbReference>
<evidence type="ECO:0000256" key="12">
    <source>
        <dbReference type="ARBA" id="ARBA00022989"/>
    </source>
</evidence>
<dbReference type="GO" id="GO:0061630">
    <property type="term" value="F:ubiquitin protein ligase activity"/>
    <property type="evidence" value="ECO:0007669"/>
    <property type="project" value="UniProtKB-EC"/>
</dbReference>
<dbReference type="Proteomes" id="UP001164929">
    <property type="component" value="Chromosome 14"/>
</dbReference>
<evidence type="ECO:0000259" key="16">
    <source>
        <dbReference type="Pfam" id="PF13947"/>
    </source>
</evidence>
<keyword evidence="7" id="KW-0479">Metal-binding</keyword>
<evidence type="ECO:0000256" key="2">
    <source>
        <dbReference type="ARBA" id="ARBA00004167"/>
    </source>
</evidence>
<feature type="transmembrane region" description="Helical" evidence="15">
    <location>
        <begin position="97"/>
        <end position="121"/>
    </location>
</feature>
<evidence type="ECO:0000313" key="17">
    <source>
        <dbReference type="EMBL" id="KAJ6972497.1"/>
    </source>
</evidence>
<evidence type="ECO:0000256" key="15">
    <source>
        <dbReference type="SAM" id="Phobius"/>
    </source>
</evidence>
<keyword evidence="10" id="KW-0833">Ubl conjugation pathway</keyword>
<dbReference type="PANTHER" id="PTHR46279">
    <property type="entry name" value="RING/U-BOX SUPERFAMILY PROTEIN"/>
    <property type="match status" value="1"/>
</dbReference>
<evidence type="ECO:0000256" key="6">
    <source>
        <dbReference type="ARBA" id="ARBA00022692"/>
    </source>
</evidence>
<gene>
    <name evidence="17" type="ORF">NC653_032936</name>
</gene>
<accession>A0AAD6LVE7</accession>
<name>A0AAD6LVE7_9ROSI</name>
<evidence type="ECO:0000256" key="11">
    <source>
        <dbReference type="ARBA" id="ARBA00022833"/>
    </source>
</evidence>
<keyword evidence="6 15" id="KW-0812">Transmembrane</keyword>
<comment type="subcellular location">
    <subcellularLocation>
        <location evidence="2">Membrane</location>
        <topology evidence="2">Single-pass membrane protein</topology>
    </subcellularLocation>
</comment>
<dbReference type="GO" id="GO:0030247">
    <property type="term" value="F:polysaccharide binding"/>
    <property type="evidence" value="ECO:0007669"/>
    <property type="project" value="InterPro"/>
</dbReference>
<dbReference type="GO" id="GO:0008270">
    <property type="term" value="F:zinc ion binding"/>
    <property type="evidence" value="ECO:0007669"/>
    <property type="project" value="UniProtKB-KW"/>
</dbReference>
<evidence type="ECO:0000256" key="3">
    <source>
        <dbReference type="ARBA" id="ARBA00004906"/>
    </source>
</evidence>
<comment type="caution">
    <text evidence="17">The sequence shown here is derived from an EMBL/GenBank/DDBJ whole genome shotgun (WGS) entry which is preliminary data.</text>
</comment>
<evidence type="ECO:0000256" key="1">
    <source>
        <dbReference type="ARBA" id="ARBA00000900"/>
    </source>
</evidence>
<keyword evidence="5" id="KW-0808">Transferase</keyword>
<dbReference type="GO" id="GO:0016020">
    <property type="term" value="C:membrane"/>
    <property type="evidence" value="ECO:0007669"/>
    <property type="project" value="UniProtKB-SubCell"/>
</dbReference>
<keyword evidence="9" id="KW-0863">Zinc-finger</keyword>
<proteinExistence type="inferred from homology"/>
<dbReference type="InterPro" id="IPR025287">
    <property type="entry name" value="WAK_GUB"/>
</dbReference>
<evidence type="ECO:0000313" key="18">
    <source>
        <dbReference type="Proteomes" id="UP001164929"/>
    </source>
</evidence>
<keyword evidence="13 15" id="KW-0472">Membrane</keyword>
<evidence type="ECO:0000256" key="10">
    <source>
        <dbReference type="ARBA" id="ARBA00022786"/>
    </source>
</evidence>
<dbReference type="EC" id="2.3.2.27" evidence="4"/>
<evidence type="ECO:0000256" key="7">
    <source>
        <dbReference type="ARBA" id="ARBA00022723"/>
    </source>
</evidence>
<reference evidence="17" key="1">
    <citation type="journal article" date="2023" name="Mol. Ecol. Resour.">
        <title>Chromosome-level genome assembly of a triploid poplar Populus alba 'Berolinensis'.</title>
        <authorList>
            <person name="Chen S."/>
            <person name="Yu Y."/>
            <person name="Wang X."/>
            <person name="Wang S."/>
            <person name="Zhang T."/>
            <person name="Zhou Y."/>
            <person name="He R."/>
            <person name="Meng N."/>
            <person name="Wang Y."/>
            <person name="Liu W."/>
            <person name="Liu Z."/>
            <person name="Liu J."/>
            <person name="Guo Q."/>
            <person name="Huang H."/>
            <person name="Sederoff R.R."/>
            <person name="Wang G."/>
            <person name="Qu G."/>
            <person name="Chen S."/>
        </authorList>
    </citation>
    <scope>NUCLEOTIDE SEQUENCE</scope>
    <source>
        <strain evidence="17">SC-2020</strain>
    </source>
</reference>
<comment type="pathway">
    <text evidence="3">Protein modification; protein ubiquitination.</text>
</comment>
<keyword evidence="12 15" id="KW-1133">Transmembrane helix</keyword>
<evidence type="ECO:0000256" key="14">
    <source>
        <dbReference type="ARBA" id="ARBA00024209"/>
    </source>
</evidence>
<dbReference type="PANTHER" id="PTHR46279:SF2">
    <property type="entry name" value="RING-H2 FINGER PROTEIN ATL21A-RELATED"/>
    <property type="match status" value="1"/>
</dbReference>
<dbReference type="InterPro" id="IPR046948">
    <property type="entry name" value="ATL20-22-like"/>
</dbReference>
<evidence type="ECO:0000256" key="4">
    <source>
        <dbReference type="ARBA" id="ARBA00012483"/>
    </source>
</evidence>
<dbReference type="EMBL" id="JAQIZT010000014">
    <property type="protein sequence ID" value="KAJ6972497.1"/>
    <property type="molecule type" value="Genomic_DNA"/>
</dbReference>
<sequence>MQAADCSISACSIDDVPVRFPFRLEGNQPRNCGYPGFDLSCNNPRTTVLKLPHSGDFLVRDIDYCTQQIQLYDSDNCLPKRLLQLNLSGKSSSSRQVGILFLSIGIPVLVCASGMAMSAYLMMWHPRRNAVYNTQRNTATATVSPQPTILVMGLEESTIESFDKLVLGESKRLPGPMVAPVLYAYRNITAKKH</sequence>
<comment type="catalytic activity">
    <reaction evidence="1">
        <text>S-ubiquitinyl-[E2 ubiquitin-conjugating enzyme]-L-cysteine + [acceptor protein]-L-lysine = [E2 ubiquitin-conjugating enzyme]-L-cysteine + N(6)-ubiquitinyl-[acceptor protein]-L-lysine.</text>
        <dbReference type="EC" id="2.3.2.27"/>
    </reaction>
</comment>
<protein>
    <recommendedName>
        <fullName evidence="4">RING-type E3 ubiquitin transferase</fullName>
        <ecNumber evidence="4">2.3.2.27</ecNumber>
    </recommendedName>
</protein>